<evidence type="ECO:0000313" key="1">
    <source>
        <dbReference type="EMBL" id="GLQ05587.1"/>
    </source>
</evidence>
<comment type="caution">
    <text evidence="1">The sequence shown here is derived from an EMBL/GenBank/DDBJ whole genome shotgun (WGS) entry which is preliminary data.</text>
</comment>
<organism evidence="1 2">
    <name type="scientific">Sneathiella chinensis</name>
    <dbReference type="NCBI Taxonomy" id="349750"/>
    <lineage>
        <taxon>Bacteria</taxon>
        <taxon>Pseudomonadati</taxon>
        <taxon>Pseudomonadota</taxon>
        <taxon>Alphaproteobacteria</taxon>
        <taxon>Sneathiellales</taxon>
        <taxon>Sneathiellaceae</taxon>
        <taxon>Sneathiella</taxon>
    </lineage>
</organism>
<protein>
    <recommendedName>
        <fullName evidence="3">DUF1217 domain-containing protein</fullName>
    </recommendedName>
</protein>
<name>A0ABQ5U0E6_9PROT</name>
<dbReference type="Proteomes" id="UP001161409">
    <property type="component" value="Unassembled WGS sequence"/>
</dbReference>
<sequence>MQLSGTSSLLWYKLANDQKESHMKMFEAQPTTARDIETFKKEISTVRSVDDLMKNRTLLKVTLSAFQLESEIDKYAFVKKMLTEDPENDDSLVNRMLEPRWTKLTKALYALNENPDFFQDEKNVNAILNGYKTNEFEKFEGKTAEGVREALYFKRMAGGVEELSQIMADKSIMHVVRVGLGLPESFQSLEYEQQKTRLEKQVDIEDFKDPAKIDKMIERFLVMTEINNNDPMANPMLSLFQPVAPAGGFVGPQPISLNLQV</sequence>
<proteinExistence type="predicted"/>
<reference evidence="1" key="1">
    <citation type="journal article" date="2014" name="Int. J. Syst. Evol. Microbiol.">
        <title>Complete genome of a new Firmicutes species belonging to the dominant human colonic microbiota ('Ruminococcus bicirculans') reveals two chromosomes and a selective capacity to utilize plant glucans.</title>
        <authorList>
            <consortium name="NISC Comparative Sequencing Program"/>
            <person name="Wegmann U."/>
            <person name="Louis P."/>
            <person name="Goesmann A."/>
            <person name="Henrissat B."/>
            <person name="Duncan S.H."/>
            <person name="Flint H.J."/>
        </authorList>
    </citation>
    <scope>NUCLEOTIDE SEQUENCE</scope>
    <source>
        <strain evidence="1">NBRC 103408</strain>
    </source>
</reference>
<gene>
    <name evidence="1" type="ORF">GCM10007924_08080</name>
</gene>
<dbReference type="Pfam" id="PF06748">
    <property type="entry name" value="DUF1217"/>
    <property type="match status" value="1"/>
</dbReference>
<dbReference type="InterPro" id="IPR010626">
    <property type="entry name" value="DUF1217"/>
</dbReference>
<dbReference type="EMBL" id="BSNF01000001">
    <property type="protein sequence ID" value="GLQ05587.1"/>
    <property type="molecule type" value="Genomic_DNA"/>
</dbReference>
<evidence type="ECO:0008006" key="3">
    <source>
        <dbReference type="Google" id="ProtNLM"/>
    </source>
</evidence>
<dbReference type="InterPro" id="IPR023157">
    <property type="entry name" value="AGR-C-984p-like_sf"/>
</dbReference>
<dbReference type="Gene3D" id="1.10.3700.10">
    <property type="entry name" value="AGR C 984p-like"/>
    <property type="match status" value="1"/>
</dbReference>
<accession>A0ABQ5U0E6</accession>
<dbReference type="SUPFAM" id="SSF158837">
    <property type="entry name" value="AGR C 984p-like"/>
    <property type="match status" value="1"/>
</dbReference>
<reference evidence="1" key="2">
    <citation type="submission" date="2023-01" db="EMBL/GenBank/DDBJ databases">
        <title>Draft genome sequence of Sneathiella chinensis strain NBRC 103408.</title>
        <authorList>
            <person name="Sun Q."/>
            <person name="Mori K."/>
        </authorList>
    </citation>
    <scope>NUCLEOTIDE SEQUENCE</scope>
    <source>
        <strain evidence="1">NBRC 103408</strain>
    </source>
</reference>
<evidence type="ECO:0000313" key="2">
    <source>
        <dbReference type="Proteomes" id="UP001161409"/>
    </source>
</evidence>
<keyword evidence="2" id="KW-1185">Reference proteome</keyword>